<dbReference type="Proteomes" id="UP000095594">
    <property type="component" value="Unassembled WGS sequence"/>
</dbReference>
<dbReference type="RefSeq" id="WP_055264244.1">
    <property type="nucleotide sequence ID" value="NZ_CABIXQ010000004.1"/>
</dbReference>
<accession>A0A174BU06</accession>
<organism evidence="2 3">
    <name type="scientific">Clostridium disporicum</name>
    <dbReference type="NCBI Taxonomy" id="84024"/>
    <lineage>
        <taxon>Bacteria</taxon>
        <taxon>Bacillati</taxon>
        <taxon>Bacillota</taxon>
        <taxon>Clostridia</taxon>
        <taxon>Eubacteriales</taxon>
        <taxon>Clostridiaceae</taxon>
        <taxon>Clostridium</taxon>
    </lineage>
</organism>
<dbReference type="OrthoDB" id="9792226at2"/>
<dbReference type="AlphaFoldDB" id="A0A174BU06"/>
<reference evidence="2 3" key="1">
    <citation type="submission" date="2015-09" db="EMBL/GenBank/DDBJ databases">
        <authorList>
            <consortium name="Pathogen Informatics"/>
        </authorList>
    </citation>
    <scope>NUCLEOTIDE SEQUENCE [LARGE SCALE GENOMIC DNA]</scope>
    <source>
        <strain evidence="2 3">2789STDY5834856</strain>
    </source>
</reference>
<dbReference type="InterPro" id="IPR011437">
    <property type="entry name" value="DUF1540"/>
</dbReference>
<name>A0A174BU06_9CLOT</name>
<evidence type="ECO:0000313" key="3">
    <source>
        <dbReference type="Proteomes" id="UP000095594"/>
    </source>
</evidence>
<proteinExistence type="predicted"/>
<dbReference type="Pfam" id="PF07561">
    <property type="entry name" value="DUF1540"/>
    <property type="match status" value="2"/>
</dbReference>
<dbReference type="EMBL" id="CYZX01000004">
    <property type="protein sequence ID" value="CUO03108.1"/>
    <property type="molecule type" value="Genomic_DNA"/>
</dbReference>
<evidence type="ECO:0000313" key="2">
    <source>
        <dbReference type="EMBL" id="CUO03108.1"/>
    </source>
</evidence>
<gene>
    <name evidence="2" type="ORF">ERS852471_00847</name>
</gene>
<sequence length="105" mass="11284">MAEINCSVNNCSHNKSGVCYSNRVNIGGLNSSCSKDTCCGSFLDKNLYSDLTNNTNASGSCDALICKVENCKYNCNSLCDLPCISVGGDDVKIYSEAHCQSFQEK</sequence>
<evidence type="ECO:0000259" key="1">
    <source>
        <dbReference type="Pfam" id="PF07561"/>
    </source>
</evidence>
<protein>
    <submittedName>
        <fullName evidence="2">Domain of Uncharacterized Function (DUF1540)</fullName>
    </submittedName>
</protein>
<feature type="domain" description="DUF1540" evidence="1">
    <location>
        <begin position="66"/>
        <end position="102"/>
    </location>
</feature>
<feature type="domain" description="DUF1540" evidence="1">
    <location>
        <begin position="4"/>
        <end position="42"/>
    </location>
</feature>